<sequence>MADGLPWDLIAQSGIHIGTGFDHRYRFFNSYFDGLFACSSDADVYAHDIPPPERWEQLDCANTWVDALDVFRQYDRPSEISFIESMSVTLLTGVDCGWLGECPSLSKGCQCYRHQEQGTTSGGNEVMHSLVKIHIMLDRFYNAIVAARSATANSHKAFIDTFAAMTDYCMTCDLFMDALGLLVPTTMGSAFYYDLLSTNYFTAYPYRVGDLMEAIDTLIASWTNTVKDGRPSDFFNERSSDPTFMAFMSDIWSGWLRSTEAFAAHLFNGTDDAIHTLGTLIQNGQLISGSTEGNVAIPPMEPIEIQLSIERAYYGFIIPRIWRSSSTKAFVIDAGHECEEGNPISDPFFDDDATVTLVCFENKVYYIASPDNPRPDTCQFPGTPASTVRSYRQNGNKNGWTLKRLQGNEQAEDFDVSDMLENNIAASGFSTLPLCGAEEANLNWAAGRDTQNYPCN</sequence>
<proteinExistence type="predicted"/>
<evidence type="ECO:0000313" key="1">
    <source>
        <dbReference type="EMBL" id="KAE8382519.1"/>
    </source>
</evidence>
<dbReference type="EMBL" id="ML736162">
    <property type="protein sequence ID" value="KAE8382519.1"/>
    <property type="molecule type" value="Genomic_DNA"/>
</dbReference>
<accession>A0A5N7BL62</accession>
<dbReference type="Proteomes" id="UP000326198">
    <property type="component" value="Unassembled WGS sequence"/>
</dbReference>
<keyword evidence="2" id="KW-1185">Reference proteome</keyword>
<name>A0A5N7BL62_9EURO</name>
<evidence type="ECO:0000313" key="2">
    <source>
        <dbReference type="Proteomes" id="UP000326198"/>
    </source>
</evidence>
<protein>
    <submittedName>
        <fullName evidence="1">Uncharacterized protein</fullName>
    </submittedName>
</protein>
<gene>
    <name evidence="1" type="ORF">BDV26DRAFT_288551</name>
</gene>
<reference evidence="1 2" key="1">
    <citation type="submission" date="2019-04" db="EMBL/GenBank/DDBJ databases">
        <title>Friends and foes A comparative genomics studyof 23 Aspergillus species from section Flavi.</title>
        <authorList>
            <consortium name="DOE Joint Genome Institute"/>
            <person name="Kjaerbolling I."/>
            <person name="Vesth T."/>
            <person name="Frisvad J.C."/>
            <person name="Nybo J.L."/>
            <person name="Theobald S."/>
            <person name="Kildgaard S."/>
            <person name="Isbrandt T."/>
            <person name="Kuo A."/>
            <person name="Sato A."/>
            <person name="Lyhne E.K."/>
            <person name="Kogle M.E."/>
            <person name="Wiebenga A."/>
            <person name="Kun R.S."/>
            <person name="Lubbers R.J."/>
            <person name="Makela M.R."/>
            <person name="Barry K."/>
            <person name="Chovatia M."/>
            <person name="Clum A."/>
            <person name="Daum C."/>
            <person name="Haridas S."/>
            <person name="He G."/>
            <person name="LaButti K."/>
            <person name="Lipzen A."/>
            <person name="Mondo S."/>
            <person name="Riley R."/>
            <person name="Salamov A."/>
            <person name="Simmons B.A."/>
            <person name="Magnuson J.K."/>
            <person name="Henrissat B."/>
            <person name="Mortensen U.H."/>
            <person name="Larsen T.O."/>
            <person name="Devries R.P."/>
            <person name="Grigoriev I.V."/>
            <person name="Machida M."/>
            <person name="Baker S.E."/>
            <person name="Andersen M.R."/>
        </authorList>
    </citation>
    <scope>NUCLEOTIDE SEQUENCE [LARGE SCALE GENOMIC DNA]</scope>
    <source>
        <strain evidence="1 2">IBT 29228</strain>
    </source>
</reference>
<dbReference type="OrthoDB" id="73875at2759"/>
<dbReference type="AlphaFoldDB" id="A0A5N7BL62"/>
<organism evidence="1 2">
    <name type="scientific">Aspergillus bertholletiae</name>
    <dbReference type="NCBI Taxonomy" id="1226010"/>
    <lineage>
        <taxon>Eukaryota</taxon>
        <taxon>Fungi</taxon>
        <taxon>Dikarya</taxon>
        <taxon>Ascomycota</taxon>
        <taxon>Pezizomycotina</taxon>
        <taxon>Eurotiomycetes</taxon>
        <taxon>Eurotiomycetidae</taxon>
        <taxon>Eurotiales</taxon>
        <taxon>Aspergillaceae</taxon>
        <taxon>Aspergillus</taxon>
        <taxon>Aspergillus subgen. Circumdati</taxon>
    </lineage>
</organism>